<dbReference type="InterPro" id="IPR003439">
    <property type="entry name" value="ABC_transporter-like_ATP-bd"/>
</dbReference>
<dbReference type="FunFam" id="3.40.50.300:FF:000032">
    <property type="entry name" value="Export ABC transporter ATP-binding protein"/>
    <property type="match status" value="1"/>
</dbReference>
<dbReference type="GO" id="GO:0098796">
    <property type="term" value="C:membrane protein complex"/>
    <property type="evidence" value="ECO:0007669"/>
    <property type="project" value="UniProtKB-ARBA"/>
</dbReference>
<dbReference type="EMBL" id="CM001436">
    <property type="protein sequence ID" value="EHQ35700.1"/>
    <property type="molecule type" value="Genomic_DNA"/>
</dbReference>
<evidence type="ECO:0000256" key="2">
    <source>
        <dbReference type="ARBA" id="ARBA00022448"/>
    </source>
</evidence>
<dbReference type="PANTHER" id="PTHR42798:SF7">
    <property type="entry name" value="ALPHA-D-RIBOSE 1-METHYLPHOSPHONATE 5-TRIPHOSPHATE SYNTHASE SUBUNIT PHNL"/>
    <property type="match status" value="1"/>
</dbReference>
<sequence>MQLLKTEKISKTYNNSLNALSEVSFTLEKGEFTAISGRSGSGKSTLMNILGCLDRPTSGSIYINSETVNYSDTGKLVHLRRTVFGFIFQQFNLIPNLTAKENIEYPLLFNYHDKKSRSKRSTVLLERVGLSDRAKHYPSELSGGEQQRVAIARALINNPLIVLADEPTGNLDLRTGQEILGLMREINRTQNTTFLLVTHDKDCASYTDRVITLADGKMISDEKRENDNKEHPFSREPDGGA</sequence>
<dbReference type="SMART" id="SM00382">
    <property type="entry name" value="AAA"/>
    <property type="match status" value="1"/>
</dbReference>
<dbReference type="GO" id="GO:0016887">
    <property type="term" value="F:ATP hydrolysis activity"/>
    <property type="evidence" value="ECO:0007669"/>
    <property type="project" value="InterPro"/>
</dbReference>
<dbReference type="GO" id="GO:0005524">
    <property type="term" value="F:ATP binding"/>
    <property type="evidence" value="ECO:0007669"/>
    <property type="project" value="UniProtKB-KW"/>
</dbReference>
<dbReference type="RefSeq" id="WP_004077456.1">
    <property type="nucleotide sequence ID" value="NZ_CM001436.1"/>
</dbReference>
<dbReference type="InterPro" id="IPR017871">
    <property type="entry name" value="ABC_transporter-like_CS"/>
</dbReference>
<dbReference type="OrthoDB" id="31298at2157"/>
<proteinExistence type="inferred from homology"/>
<reference evidence="7 8" key="1">
    <citation type="submission" date="2011-10" db="EMBL/GenBank/DDBJ databases">
        <title>The Improved High-Quality Draft genome of Methanoplanus limicola DSM 2279.</title>
        <authorList>
            <consortium name="US DOE Joint Genome Institute (JGI-PGF)"/>
            <person name="Lucas S."/>
            <person name="Copeland A."/>
            <person name="Lapidus A."/>
            <person name="Glavina del Rio T."/>
            <person name="Dalin E."/>
            <person name="Tice H."/>
            <person name="Bruce D."/>
            <person name="Goodwin L."/>
            <person name="Pitluck S."/>
            <person name="Peters L."/>
            <person name="Mikhailova N."/>
            <person name="Lu M."/>
            <person name="Kyrpides N."/>
            <person name="Mavromatis K."/>
            <person name="Ivanova N."/>
            <person name="Markowitz V."/>
            <person name="Cheng J.-F."/>
            <person name="Hugenholtz P."/>
            <person name="Woyke T."/>
            <person name="Wu D."/>
            <person name="Wirth R."/>
            <person name="Brambilla E.-M."/>
            <person name="Klenk H.-P."/>
            <person name="Eisen J.A."/>
        </authorList>
    </citation>
    <scope>NUCLEOTIDE SEQUENCE [LARGE SCALE GENOMIC DNA]</scope>
    <source>
        <strain evidence="7 8">DSM 2279</strain>
    </source>
</reference>
<evidence type="ECO:0000256" key="5">
    <source>
        <dbReference type="SAM" id="MobiDB-lite"/>
    </source>
</evidence>
<dbReference type="InterPro" id="IPR017911">
    <property type="entry name" value="MacB-like_ATP-bd"/>
</dbReference>
<dbReference type="InterPro" id="IPR027417">
    <property type="entry name" value="P-loop_NTPase"/>
</dbReference>
<dbReference type="InterPro" id="IPR003593">
    <property type="entry name" value="AAA+_ATPase"/>
</dbReference>
<dbReference type="PROSITE" id="PS00211">
    <property type="entry name" value="ABC_TRANSPORTER_1"/>
    <property type="match status" value="1"/>
</dbReference>
<keyword evidence="2" id="KW-0813">Transport</keyword>
<dbReference type="SUPFAM" id="SSF52540">
    <property type="entry name" value="P-loop containing nucleoside triphosphate hydrolases"/>
    <property type="match status" value="1"/>
</dbReference>
<evidence type="ECO:0000256" key="1">
    <source>
        <dbReference type="ARBA" id="ARBA00005417"/>
    </source>
</evidence>
<keyword evidence="8" id="KW-1185">Reference proteome</keyword>
<dbReference type="STRING" id="937775.Metlim_1599"/>
<gene>
    <name evidence="7" type="ORF">Metlim_1599</name>
</gene>
<name>H1Z421_9EURY</name>
<dbReference type="Gene3D" id="3.40.50.300">
    <property type="entry name" value="P-loop containing nucleotide triphosphate hydrolases"/>
    <property type="match status" value="1"/>
</dbReference>
<dbReference type="Pfam" id="PF00005">
    <property type="entry name" value="ABC_tran"/>
    <property type="match status" value="1"/>
</dbReference>
<evidence type="ECO:0000313" key="8">
    <source>
        <dbReference type="Proteomes" id="UP000005741"/>
    </source>
</evidence>
<dbReference type="InParanoid" id="H1Z421"/>
<dbReference type="GO" id="GO:0022857">
    <property type="term" value="F:transmembrane transporter activity"/>
    <property type="evidence" value="ECO:0007669"/>
    <property type="project" value="UniProtKB-ARBA"/>
</dbReference>
<protein>
    <submittedName>
        <fullName evidence="7">ABC transporter related protein</fullName>
    </submittedName>
</protein>
<feature type="domain" description="ABC transporter" evidence="6">
    <location>
        <begin position="4"/>
        <end position="240"/>
    </location>
</feature>
<comment type="similarity">
    <text evidence="1">Belongs to the ABC transporter superfamily.</text>
</comment>
<organism evidence="7 8">
    <name type="scientific">Methanoplanus limicola DSM 2279</name>
    <dbReference type="NCBI Taxonomy" id="937775"/>
    <lineage>
        <taxon>Archaea</taxon>
        <taxon>Methanobacteriati</taxon>
        <taxon>Methanobacteriota</taxon>
        <taxon>Stenosarchaea group</taxon>
        <taxon>Methanomicrobia</taxon>
        <taxon>Methanomicrobiales</taxon>
        <taxon>Methanomicrobiaceae</taxon>
        <taxon>Methanoplanus</taxon>
    </lineage>
</organism>
<accession>H1Z421</accession>
<dbReference type="HOGENOM" id="CLU_000604_1_22_2"/>
<keyword evidence="4" id="KW-0067">ATP-binding</keyword>
<dbReference type="CDD" id="cd03255">
    <property type="entry name" value="ABC_MJ0796_LolCDE_FtsE"/>
    <property type="match status" value="1"/>
</dbReference>
<feature type="region of interest" description="Disordered" evidence="5">
    <location>
        <begin position="220"/>
        <end position="241"/>
    </location>
</feature>
<dbReference type="Proteomes" id="UP000005741">
    <property type="component" value="Chromosome"/>
</dbReference>
<dbReference type="AlphaFoldDB" id="H1Z421"/>
<evidence type="ECO:0000259" key="6">
    <source>
        <dbReference type="PROSITE" id="PS50893"/>
    </source>
</evidence>
<evidence type="ECO:0000256" key="3">
    <source>
        <dbReference type="ARBA" id="ARBA00022741"/>
    </source>
</evidence>
<dbReference type="PROSITE" id="PS50893">
    <property type="entry name" value="ABC_TRANSPORTER_2"/>
    <property type="match status" value="1"/>
</dbReference>
<evidence type="ECO:0000256" key="4">
    <source>
        <dbReference type="ARBA" id="ARBA00022840"/>
    </source>
</evidence>
<keyword evidence="3" id="KW-0547">Nucleotide-binding</keyword>
<evidence type="ECO:0000313" key="7">
    <source>
        <dbReference type="EMBL" id="EHQ35700.1"/>
    </source>
</evidence>
<dbReference type="PANTHER" id="PTHR42798">
    <property type="entry name" value="LIPOPROTEIN-RELEASING SYSTEM ATP-BINDING PROTEIN LOLD"/>
    <property type="match status" value="1"/>
</dbReference>